<dbReference type="InterPro" id="IPR011047">
    <property type="entry name" value="Quinoprotein_ADH-like_sf"/>
</dbReference>
<dbReference type="AlphaFoldDB" id="A0A512BCK2"/>
<reference evidence="1 2" key="1">
    <citation type="submission" date="2019-07" db="EMBL/GenBank/DDBJ databases">
        <title>Whole genome shotgun sequence of Segetibacter aerophilus NBRC 106135.</title>
        <authorList>
            <person name="Hosoyama A."/>
            <person name="Uohara A."/>
            <person name="Ohji S."/>
            <person name="Ichikawa N."/>
        </authorList>
    </citation>
    <scope>NUCLEOTIDE SEQUENCE [LARGE SCALE GENOMIC DNA]</scope>
    <source>
        <strain evidence="1 2">NBRC 106135</strain>
    </source>
</reference>
<evidence type="ECO:0000313" key="1">
    <source>
        <dbReference type="EMBL" id="GEO09644.1"/>
    </source>
</evidence>
<dbReference type="Proteomes" id="UP000321513">
    <property type="component" value="Unassembled WGS sequence"/>
</dbReference>
<sequence>MIDNGNMDGLTPINAFRFVAVNMQTNSSKIIPVKGPDGNAANYSFGRIIMGIFGMDKKYYVATQGSPTGGGHLIQYDPSTQTAIDLGKPFKKGNSALDIYTLNVGTDGALYGGSFGDEGDVKTFRYDYKRFAVDASTLDNTSRFVTSVSGDSKYTYAVCGKNNWFLYAIDRETGEKRTLKSNSGSGVSIDIASHTDAPYAHSVATHFRLSGFTSTALKEYDRPMTNRMIYVPYSETDATVPQVFWNDVEKKVVYKLNNGQAGSIPVTGLQEDIYPTTGPMMYSNDKLYLVCYKQGLLGSYAKSEGFKKLGCTSMGILTMLMPPATSPDAGKIFMAGYPKGALLQYSPVQDWTVNVAGFTNTNSGFATTSSNPKQSAFFQDADASGTNGSMSLLGIKYTKSGYVAGAGNNDRITVSAGRELSMGSYRNGTVRNLYLPEFSHYEFQSMCLTKDSNYALIGAVPKNGKIERLYKYDPVTNSVVKSWDIPLWDDLYSPLSPLNNDLLVGFCGDVVYLFDLTTGQIIWKEVLHRKIYSMTVGPDNSVYINYMNSSVFNYKIIKYNFDVSDRLNPKATTKVITELDDQDNNERSKPSGMLVVPSGIAGNYDLFISGLNSLYRIKV</sequence>
<organism evidence="1 2">
    <name type="scientific">Segetibacter aerophilus</name>
    <dbReference type="NCBI Taxonomy" id="670293"/>
    <lineage>
        <taxon>Bacteria</taxon>
        <taxon>Pseudomonadati</taxon>
        <taxon>Bacteroidota</taxon>
        <taxon>Chitinophagia</taxon>
        <taxon>Chitinophagales</taxon>
        <taxon>Chitinophagaceae</taxon>
        <taxon>Segetibacter</taxon>
    </lineage>
</organism>
<proteinExistence type="predicted"/>
<gene>
    <name evidence="1" type="ORF">SAE01_21400</name>
</gene>
<keyword evidence="2" id="KW-1185">Reference proteome</keyword>
<accession>A0A512BCK2</accession>
<evidence type="ECO:0000313" key="2">
    <source>
        <dbReference type="Proteomes" id="UP000321513"/>
    </source>
</evidence>
<dbReference type="SUPFAM" id="SSF50998">
    <property type="entry name" value="Quinoprotein alcohol dehydrogenase-like"/>
    <property type="match status" value="1"/>
</dbReference>
<dbReference type="EMBL" id="BJYT01000007">
    <property type="protein sequence ID" value="GEO09644.1"/>
    <property type="molecule type" value="Genomic_DNA"/>
</dbReference>
<comment type="caution">
    <text evidence="1">The sequence shown here is derived from an EMBL/GenBank/DDBJ whole genome shotgun (WGS) entry which is preliminary data.</text>
</comment>
<protein>
    <submittedName>
        <fullName evidence="1">Uncharacterized protein</fullName>
    </submittedName>
</protein>
<name>A0A512BCK2_9BACT</name>